<keyword evidence="3" id="KW-1185">Reference proteome</keyword>
<evidence type="ECO:0000256" key="1">
    <source>
        <dbReference type="SAM" id="MobiDB-lite"/>
    </source>
</evidence>
<feature type="compositionally biased region" description="Acidic residues" evidence="1">
    <location>
        <begin position="218"/>
        <end position="250"/>
    </location>
</feature>
<dbReference type="RefSeq" id="XP_033576827.1">
    <property type="nucleotide sequence ID" value="XM_033725470.1"/>
</dbReference>
<dbReference type="EMBL" id="MU003700">
    <property type="protein sequence ID" value="KAF2809863.1"/>
    <property type="molecule type" value="Genomic_DNA"/>
</dbReference>
<reference evidence="4" key="3">
    <citation type="submission" date="2025-04" db="UniProtKB">
        <authorList>
            <consortium name="RefSeq"/>
        </authorList>
    </citation>
    <scope>IDENTIFICATION</scope>
    <source>
        <strain evidence="4">CBS 304.34</strain>
    </source>
</reference>
<evidence type="ECO:0000313" key="3">
    <source>
        <dbReference type="Proteomes" id="UP000504636"/>
    </source>
</evidence>
<feature type="region of interest" description="Disordered" evidence="1">
    <location>
        <begin position="173"/>
        <end position="250"/>
    </location>
</feature>
<accession>A0A6A6YMR0</accession>
<sequence length="250" mass="28020">MEPASNSSAHSTLSVMWEHICKYAFLCTRNDSRLLPDLTQPDATKCPYFGLSSTSRTMVISSELLLITVLFIWVLLEAWNEAQAPPDDPLTNVEEPTAYPVARATSNFSEQMNWYMDIMGVAVAIFMRLGMARIGLGLREKSAEEIKADREKNEELRELLKAAKEKNKELRRCVREVPKEDDSANGNGESDMPESEFDNTNNGSGDRAENDVSKLVEESDGSGDDSEDDMPELLEGVREEEESNLPEFID</sequence>
<dbReference type="GeneID" id="54466363"/>
<organism evidence="2">
    <name type="scientific">Mytilinidion resinicola</name>
    <dbReference type="NCBI Taxonomy" id="574789"/>
    <lineage>
        <taxon>Eukaryota</taxon>
        <taxon>Fungi</taxon>
        <taxon>Dikarya</taxon>
        <taxon>Ascomycota</taxon>
        <taxon>Pezizomycotina</taxon>
        <taxon>Dothideomycetes</taxon>
        <taxon>Pleosporomycetidae</taxon>
        <taxon>Mytilinidiales</taxon>
        <taxon>Mytilinidiaceae</taxon>
        <taxon>Mytilinidion</taxon>
    </lineage>
</organism>
<dbReference type="AlphaFoldDB" id="A0A6A6YMR0"/>
<reference evidence="2 4" key="1">
    <citation type="journal article" date="2020" name="Stud. Mycol.">
        <title>101 Dothideomycetes genomes: a test case for predicting lifestyles and emergence of pathogens.</title>
        <authorList>
            <person name="Haridas S."/>
            <person name="Albert R."/>
            <person name="Binder M."/>
            <person name="Bloem J."/>
            <person name="Labutti K."/>
            <person name="Salamov A."/>
            <person name="Andreopoulos B."/>
            <person name="Baker S."/>
            <person name="Barry K."/>
            <person name="Bills G."/>
            <person name="Bluhm B."/>
            <person name="Cannon C."/>
            <person name="Castanera R."/>
            <person name="Culley D."/>
            <person name="Daum C."/>
            <person name="Ezra D."/>
            <person name="Gonzalez J."/>
            <person name="Henrissat B."/>
            <person name="Kuo A."/>
            <person name="Liang C."/>
            <person name="Lipzen A."/>
            <person name="Lutzoni F."/>
            <person name="Magnuson J."/>
            <person name="Mondo S."/>
            <person name="Nolan M."/>
            <person name="Ohm R."/>
            <person name="Pangilinan J."/>
            <person name="Park H.-J."/>
            <person name="Ramirez L."/>
            <person name="Alfaro M."/>
            <person name="Sun H."/>
            <person name="Tritt A."/>
            <person name="Yoshinaga Y."/>
            <person name="Zwiers L.-H."/>
            <person name="Turgeon B."/>
            <person name="Goodwin S."/>
            <person name="Spatafora J."/>
            <person name="Crous P."/>
            <person name="Grigoriev I."/>
        </authorList>
    </citation>
    <scope>NUCLEOTIDE SEQUENCE</scope>
    <source>
        <strain evidence="2 4">CBS 304.34</strain>
    </source>
</reference>
<dbReference type="Proteomes" id="UP000504636">
    <property type="component" value="Unplaced"/>
</dbReference>
<name>A0A6A6YMR0_9PEZI</name>
<feature type="compositionally biased region" description="Basic and acidic residues" evidence="1">
    <location>
        <begin position="206"/>
        <end position="217"/>
    </location>
</feature>
<proteinExistence type="predicted"/>
<evidence type="ECO:0000313" key="2">
    <source>
        <dbReference type="EMBL" id="KAF2809863.1"/>
    </source>
</evidence>
<feature type="compositionally biased region" description="Basic and acidic residues" evidence="1">
    <location>
        <begin position="173"/>
        <end position="182"/>
    </location>
</feature>
<gene>
    <name evidence="2 4" type="ORF">BDZ99DRAFT_519961</name>
</gene>
<protein>
    <submittedName>
        <fullName evidence="2 4">Uncharacterized protein</fullName>
    </submittedName>
</protein>
<evidence type="ECO:0000313" key="4">
    <source>
        <dbReference type="RefSeq" id="XP_033576827.1"/>
    </source>
</evidence>
<reference evidence="4" key="2">
    <citation type="submission" date="2020-04" db="EMBL/GenBank/DDBJ databases">
        <authorList>
            <consortium name="NCBI Genome Project"/>
        </authorList>
    </citation>
    <scope>NUCLEOTIDE SEQUENCE</scope>
    <source>
        <strain evidence="4">CBS 304.34</strain>
    </source>
</reference>